<dbReference type="RefSeq" id="WP_311019526.1">
    <property type="nucleotide sequence ID" value="NZ_JAUHGG010000003.1"/>
</dbReference>
<dbReference type="Proteomes" id="UP001253193">
    <property type="component" value="Unassembled WGS sequence"/>
</dbReference>
<accession>A0AAW8PXM1</accession>
<sequence>MKIELNLDVINELSIRLVWPLNLSAETKLPDLDTSELITEEMIRDALIEGVDGVF</sequence>
<protein>
    <submittedName>
        <fullName evidence="1">Uncharacterized protein</fullName>
    </submittedName>
</protein>
<organism evidence="1 2">
    <name type="scientific">Vibrio parahaemolyticus</name>
    <dbReference type="NCBI Taxonomy" id="670"/>
    <lineage>
        <taxon>Bacteria</taxon>
        <taxon>Pseudomonadati</taxon>
        <taxon>Pseudomonadota</taxon>
        <taxon>Gammaproteobacteria</taxon>
        <taxon>Vibrionales</taxon>
        <taxon>Vibrionaceae</taxon>
        <taxon>Vibrio</taxon>
    </lineage>
</organism>
<proteinExistence type="predicted"/>
<name>A0AAW8PXM1_VIBPH</name>
<gene>
    <name evidence="1" type="ORF">QX249_08765</name>
</gene>
<evidence type="ECO:0000313" key="1">
    <source>
        <dbReference type="EMBL" id="MDS1820749.1"/>
    </source>
</evidence>
<reference evidence="1" key="1">
    <citation type="submission" date="2023-06" db="EMBL/GenBank/DDBJ databases">
        <title>Genomic Diversity of Vibrio spp. and Metagenomic Analysis of Pathogens in Florida Gulf Coastal Waters Following Hurricane Ian.</title>
        <authorList>
            <person name="Brumfield K.D."/>
        </authorList>
    </citation>
    <scope>NUCLEOTIDE SEQUENCE</scope>
    <source>
        <strain evidence="1">WBS2B-138</strain>
    </source>
</reference>
<dbReference type="EMBL" id="JAUHGG010000003">
    <property type="protein sequence ID" value="MDS1820749.1"/>
    <property type="molecule type" value="Genomic_DNA"/>
</dbReference>
<evidence type="ECO:0000313" key="2">
    <source>
        <dbReference type="Proteomes" id="UP001253193"/>
    </source>
</evidence>
<dbReference type="AlphaFoldDB" id="A0AAW8PXM1"/>
<comment type="caution">
    <text evidence="1">The sequence shown here is derived from an EMBL/GenBank/DDBJ whole genome shotgun (WGS) entry which is preliminary data.</text>
</comment>